<proteinExistence type="predicted"/>
<evidence type="ECO:0000313" key="1">
    <source>
        <dbReference type="EMBL" id="KAJ0987217.1"/>
    </source>
</evidence>
<gene>
    <name evidence="1" type="ORF">J5N97_005573</name>
</gene>
<accession>A0A9D5DA27</accession>
<evidence type="ECO:0000313" key="2">
    <source>
        <dbReference type="Proteomes" id="UP001085076"/>
    </source>
</evidence>
<dbReference type="EMBL" id="JAGGNH010000001">
    <property type="protein sequence ID" value="KAJ0987217.1"/>
    <property type="molecule type" value="Genomic_DNA"/>
</dbReference>
<name>A0A9D5DA27_9LILI</name>
<dbReference type="AlphaFoldDB" id="A0A9D5DA27"/>
<keyword evidence="2" id="KW-1185">Reference proteome</keyword>
<comment type="caution">
    <text evidence="1">The sequence shown here is derived from an EMBL/GenBank/DDBJ whole genome shotgun (WGS) entry which is preliminary data.</text>
</comment>
<reference evidence="1" key="1">
    <citation type="submission" date="2021-03" db="EMBL/GenBank/DDBJ databases">
        <authorList>
            <person name="Li Z."/>
            <person name="Yang C."/>
        </authorList>
    </citation>
    <scope>NUCLEOTIDE SEQUENCE</scope>
    <source>
        <strain evidence="1">Dzin_1.0</strain>
        <tissue evidence="1">Leaf</tissue>
    </source>
</reference>
<sequence length="345" mass="38304">MESLPQSLDASQVFDTMPQQIFAMAPIYTTRIKAVDDAIEVFDDFPKRVAEVAVGHLKVVVEDTKEPASMFTMVLDSEDVAARKGADLGSENHELVVKVVPASENMDADYSSDVSQYHELVLEEALESQAMNSKHGGGQVSESCGLVLDEPTGRDLVPTGCRLVLYTDSMAGPMATVASITHSLNTPSMLVERLDRDYRPHMTLLWNCTMNRQYNDSRTVMRIAIALLDMYGCYDILLASHRLLAVMDRRDAVYWNILFVGIAHAALHVQRAPMVYWWHLQPHQTSGVLDEVAASLGEMEVHEVGEGVVGQAALQGNHQWIFQDMFSELSSNILAERKAQFFAGI</sequence>
<reference evidence="1" key="2">
    <citation type="journal article" date="2022" name="Hortic Res">
        <title>The genome of Dioscorea zingiberensis sheds light on the biosynthesis, origin and evolution of the medicinally important diosgenin saponins.</title>
        <authorList>
            <person name="Li Y."/>
            <person name="Tan C."/>
            <person name="Li Z."/>
            <person name="Guo J."/>
            <person name="Li S."/>
            <person name="Chen X."/>
            <person name="Wang C."/>
            <person name="Dai X."/>
            <person name="Yang H."/>
            <person name="Song W."/>
            <person name="Hou L."/>
            <person name="Xu J."/>
            <person name="Tong Z."/>
            <person name="Xu A."/>
            <person name="Yuan X."/>
            <person name="Wang W."/>
            <person name="Yang Q."/>
            <person name="Chen L."/>
            <person name="Sun Z."/>
            <person name="Wang K."/>
            <person name="Pan B."/>
            <person name="Chen J."/>
            <person name="Bao Y."/>
            <person name="Liu F."/>
            <person name="Qi X."/>
            <person name="Gang D.R."/>
            <person name="Wen J."/>
            <person name="Li J."/>
        </authorList>
    </citation>
    <scope>NUCLEOTIDE SEQUENCE</scope>
    <source>
        <strain evidence="1">Dzin_1.0</strain>
    </source>
</reference>
<dbReference type="Proteomes" id="UP001085076">
    <property type="component" value="Miscellaneous, Linkage group lg01"/>
</dbReference>
<organism evidence="1 2">
    <name type="scientific">Dioscorea zingiberensis</name>
    <dbReference type="NCBI Taxonomy" id="325984"/>
    <lineage>
        <taxon>Eukaryota</taxon>
        <taxon>Viridiplantae</taxon>
        <taxon>Streptophyta</taxon>
        <taxon>Embryophyta</taxon>
        <taxon>Tracheophyta</taxon>
        <taxon>Spermatophyta</taxon>
        <taxon>Magnoliopsida</taxon>
        <taxon>Liliopsida</taxon>
        <taxon>Dioscoreales</taxon>
        <taxon>Dioscoreaceae</taxon>
        <taxon>Dioscorea</taxon>
    </lineage>
</organism>
<protein>
    <submittedName>
        <fullName evidence="1">Uncharacterized protein</fullName>
    </submittedName>
</protein>